<keyword evidence="5 8" id="KW-0694">RNA-binding</keyword>
<evidence type="ECO:0000259" key="10">
    <source>
        <dbReference type="Pfam" id="PF17903"/>
    </source>
</evidence>
<keyword evidence="13" id="KW-1185">Reference proteome</keyword>
<dbReference type="GO" id="GO:0032040">
    <property type="term" value="C:small-subunit processome"/>
    <property type="evidence" value="ECO:0007669"/>
    <property type="project" value="TreeGrafter"/>
</dbReference>
<feature type="compositionally biased region" description="Basic and acidic residues" evidence="9">
    <location>
        <begin position="351"/>
        <end position="361"/>
    </location>
</feature>
<dbReference type="InterPro" id="IPR036612">
    <property type="entry name" value="KH_dom_type_1_sf"/>
</dbReference>
<dbReference type="Proteomes" id="UP000268162">
    <property type="component" value="Unassembled WGS sequence"/>
</dbReference>
<feature type="compositionally biased region" description="Basic and acidic residues" evidence="9">
    <location>
        <begin position="1"/>
        <end position="12"/>
    </location>
</feature>
<feature type="region of interest" description="Disordered" evidence="9">
    <location>
        <begin position="243"/>
        <end position="271"/>
    </location>
</feature>
<feature type="domain" description="KRR1 small subunit processome component first KH" evidence="10">
    <location>
        <begin position="55"/>
        <end position="135"/>
    </location>
</feature>
<comment type="similarity">
    <text evidence="2 8">Belongs to the KRR1 family.</text>
</comment>
<dbReference type="SUPFAM" id="SSF54791">
    <property type="entry name" value="Eukaryotic type KH-domain (KH-domain type I)"/>
    <property type="match status" value="1"/>
</dbReference>
<evidence type="ECO:0000256" key="1">
    <source>
        <dbReference type="ARBA" id="ARBA00004604"/>
    </source>
</evidence>
<dbReference type="Pfam" id="PF17903">
    <property type="entry name" value="KH_KRR1_1st"/>
    <property type="match status" value="1"/>
</dbReference>
<dbReference type="FunFam" id="3.30.1370.10:FF:000014">
    <property type="entry name" value="KRR1 small subunit processome component"/>
    <property type="match status" value="1"/>
</dbReference>
<comment type="subcellular location">
    <subcellularLocation>
        <location evidence="1 8">Nucleus</location>
        <location evidence="1 8">Nucleolus</location>
    </subcellularLocation>
</comment>
<name>A0A4P9ZPS8_9FUNG</name>
<feature type="domain" description="KRR1 small subunit processome component second KH" evidence="11">
    <location>
        <begin position="138"/>
        <end position="227"/>
    </location>
</feature>
<keyword evidence="6 8" id="KW-0539">Nucleus</keyword>
<evidence type="ECO:0000256" key="2">
    <source>
        <dbReference type="ARBA" id="ARBA00009344"/>
    </source>
</evidence>
<dbReference type="GO" id="GO:0003723">
    <property type="term" value="F:RNA binding"/>
    <property type="evidence" value="ECO:0007669"/>
    <property type="project" value="UniProtKB-KW"/>
</dbReference>
<dbReference type="GO" id="GO:0006364">
    <property type="term" value="P:rRNA processing"/>
    <property type="evidence" value="ECO:0007669"/>
    <property type="project" value="UniProtKB-KW"/>
</dbReference>
<dbReference type="Gene3D" id="3.30.1370.10">
    <property type="entry name" value="K Homology domain, type 1"/>
    <property type="match status" value="2"/>
</dbReference>
<accession>A0A4P9ZPS8</accession>
<proteinExistence type="inferred from homology"/>
<evidence type="ECO:0000256" key="9">
    <source>
        <dbReference type="SAM" id="MobiDB-lite"/>
    </source>
</evidence>
<dbReference type="CDD" id="cd22393">
    <property type="entry name" value="KH-I_KRR1_rpt1"/>
    <property type="match status" value="1"/>
</dbReference>
<evidence type="ECO:0000313" key="13">
    <source>
        <dbReference type="Proteomes" id="UP000268162"/>
    </source>
</evidence>
<comment type="subunit">
    <text evidence="8">Component of the ribosomal small subunit (SSU) processome.</text>
</comment>
<dbReference type="InterPro" id="IPR024166">
    <property type="entry name" value="rRNA_assembly_KRR1"/>
</dbReference>
<feature type="region of interest" description="Disordered" evidence="9">
    <location>
        <begin position="310"/>
        <end position="390"/>
    </location>
</feature>
<dbReference type="InterPro" id="IPR048549">
    <property type="entry name" value="KRR1-like_KH2_euk"/>
</dbReference>
<evidence type="ECO:0000256" key="5">
    <source>
        <dbReference type="ARBA" id="ARBA00022884"/>
    </source>
</evidence>
<keyword evidence="3 8" id="KW-0690">Ribosome biogenesis</keyword>
<evidence type="ECO:0000256" key="4">
    <source>
        <dbReference type="ARBA" id="ARBA00022552"/>
    </source>
</evidence>
<dbReference type="PIRSF" id="PIRSF006515">
    <property type="entry name" value="KRR1"/>
    <property type="match status" value="1"/>
</dbReference>
<dbReference type="PANTHER" id="PTHR12581">
    <property type="entry name" value="HIV-1 REV BINDING PROTEIN 2, 3"/>
    <property type="match status" value="1"/>
</dbReference>
<dbReference type="InterPro" id="IPR041174">
    <property type="entry name" value="KRR1-like_KH1"/>
</dbReference>
<dbReference type="AlphaFoldDB" id="A0A4P9ZPS8"/>
<protein>
    <recommendedName>
        <fullName evidence="8">KRR1 small subunit processome component</fullName>
    </recommendedName>
    <alternativeName>
        <fullName evidence="8">KRR-R motif-containing protein 1</fullName>
    </alternativeName>
</protein>
<evidence type="ECO:0000259" key="11">
    <source>
        <dbReference type="Pfam" id="PF21800"/>
    </source>
</evidence>
<evidence type="ECO:0000256" key="8">
    <source>
        <dbReference type="PIRNR" id="PIRNR006515"/>
    </source>
</evidence>
<dbReference type="STRING" id="215637.A0A4P9ZPS8"/>
<feature type="region of interest" description="Disordered" evidence="9">
    <location>
        <begin position="1"/>
        <end position="30"/>
    </location>
</feature>
<comment type="function">
    <text evidence="8">Required for 40S ribosome biogenesis. Involved in nucleolar processing of pre-18S ribosomal RNA and ribosome assembly.</text>
</comment>
<organism evidence="12 13">
    <name type="scientific">Dimargaris cristalligena</name>
    <dbReference type="NCBI Taxonomy" id="215637"/>
    <lineage>
        <taxon>Eukaryota</taxon>
        <taxon>Fungi</taxon>
        <taxon>Fungi incertae sedis</taxon>
        <taxon>Zoopagomycota</taxon>
        <taxon>Kickxellomycotina</taxon>
        <taxon>Dimargaritomycetes</taxon>
        <taxon>Dimargaritales</taxon>
        <taxon>Dimargaritaceae</taxon>
        <taxon>Dimargaris</taxon>
    </lineage>
</organism>
<evidence type="ECO:0000313" key="12">
    <source>
        <dbReference type="EMBL" id="RKP35208.1"/>
    </source>
</evidence>
<dbReference type="InterPro" id="IPR048548">
    <property type="entry name" value="KRR1-like_KH2"/>
</dbReference>
<dbReference type="InterPro" id="IPR048550">
    <property type="entry name" value="KRR1-like_KH1_euk"/>
</dbReference>
<dbReference type="CDD" id="cd22394">
    <property type="entry name" value="KH-I_KRR1_rpt2"/>
    <property type="match status" value="1"/>
</dbReference>
<keyword evidence="7 8" id="KW-0687">Ribonucleoprotein</keyword>
<keyword evidence="4 8" id="KW-0698">rRNA processing</keyword>
<reference evidence="13" key="1">
    <citation type="journal article" date="2018" name="Nat. Microbiol.">
        <title>Leveraging single-cell genomics to expand the fungal tree of life.</title>
        <authorList>
            <person name="Ahrendt S.R."/>
            <person name="Quandt C.A."/>
            <person name="Ciobanu D."/>
            <person name="Clum A."/>
            <person name="Salamov A."/>
            <person name="Andreopoulos B."/>
            <person name="Cheng J.F."/>
            <person name="Woyke T."/>
            <person name="Pelin A."/>
            <person name="Henrissat B."/>
            <person name="Reynolds N.K."/>
            <person name="Benny G.L."/>
            <person name="Smith M.E."/>
            <person name="James T.Y."/>
            <person name="Grigoriev I.V."/>
        </authorList>
    </citation>
    <scope>NUCLEOTIDE SEQUENCE [LARGE SCALE GENOMIC DNA]</scope>
    <source>
        <strain evidence="13">RSA 468</strain>
    </source>
</reference>
<dbReference type="OrthoDB" id="441223at2759"/>
<dbReference type="Pfam" id="PF21800">
    <property type="entry name" value="KH_KRR1_2nd"/>
    <property type="match status" value="1"/>
</dbReference>
<evidence type="ECO:0000256" key="6">
    <source>
        <dbReference type="ARBA" id="ARBA00023242"/>
    </source>
</evidence>
<evidence type="ECO:0000256" key="7">
    <source>
        <dbReference type="ARBA" id="ARBA00023274"/>
    </source>
</evidence>
<sequence>MSTTEADQKYLDAPKPVSKKRANRKEKPWDTPDINKWEIVKISAEDVKGSFTEESSFATLFPKYREEYISSIWPFATQALKKLGIASELDTEEGSMTVKTTNKTFDPYIILKARDLIKLVARGVPLANSLRVLEDEVVCDVIKIGNLLRNKDRFIKRRERILGPNKNTLKALEIVTGCQLFVSGNTVCAIGNYVGIKDARRVVLDCMNNIHPIHHIKQLMIKRELAKDEKLRETNWDRFLPRFKKNKQPKSAQPKIKKRQKKEYVPFPPAPALSKVDQQLESGEYFMKAADKAKADQEKKREKQIENSMKRYEERQKAFIAPDEATADHKRKRDQTPADRTQENQNAIEQLRQKFAQEGKQKSKSRRTGEQSGHFGKTIRMDEVQDYIGS</sequence>
<dbReference type="EMBL" id="ML002932">
    <property type="protein sequence ID" value="RKP35208.1"/>
    <property type="molecule type" value="Genomic_DNA"/>
</dbReference>
<dbReference type="PANTHER" id="PTHR12581:SF0">
    <property type="entry name" value="KRR1 SMALL SUBUNIT PROCESSOME COMPONENT HOMOLOG"/>
    <property type="match status" value="1"/>
</dbReference>
<evidence type="ECO:0000256" key="3">
    <source>
        <dbReference type="ARBA" id="ARBA00022517"/>
    </source>
</evidence>
<gene>
    <name evidence="12" type="ORF">BJ085DRAFT_37864</name>
</gene>